<dbReference type="GO" id="GO:0008168">
    <property type="term" value="F:methyltransferase activity"/>
    <property type="evidence" value="ECO:0007669"/>
    <property type="project" value="UniProtKB-KW"/>
</dbReference>
<evidence type="ECO:0000313" key="1">
    <source>
        <dbReference type="EMBL" id="MFD2263154.1"/>
    </source>
</evidence>
<dbReference type="Pfam" id="PF13489">
    <property type="entry name" value="Methyltransf_23"/>
    <property type="match status" value="1"/>
</dbReference>
<evidence type="ECO:0000313" key="2">
    <source>
        <dbReference type="Proteomes" id="UP001597295"/>
    </source>
</evidence>
<dbReference type="SUPFAM" id="SSF53335">
    <property type="entry name" value="S-adenosyl-L-methionine-dependent methyltransferases"/>
    <property type="match status" value="1"/>
</dbReference>
<dbReference type="Gene3D" id="3.40.50.150">
    <property type="entry name" value="Vaccinia Virus protein VP39"/>
    <property type="match status" value="1"/>
</dbReference>
<dbReference type="CDD" id="cd02440">
    <property type="entry name" value="AdoMet_MTases"/>
    <property type="match status" value="1"/>
</dbReference>
<sequence>MSVNEQSQAALWDREYRDGRWNFLHAMREVPRYGIVSAYLAQVLKPGSLLDIGCGDGVLMDYLPVTKISRYVGVDLAQEALDRFRGLPVGGELACADLQSYQPQGKFDAILFNEVLFFADDPAAEMARYKKFLTPEGAMVVSLYVKQSGGAARQLAQVEEALAGTEWDLIDSCKLVSNAKGTTWHLFLAR</sequence>
<keyword evidence="1" id="KW-0808">Transferase</keyword>
<name>A0ABW5DRY6_9PROT</name>
<accession>A0ABW5DRY6</accession>
<proteinExistence type="predicted"/>
<reference evidence="2" key="1">
    <citation type="journal article" date="2019" name="Int. J. Syst. Evol. Microbiol.">
        <title>The Global Catalogue of Microorganisms (GCM) 10K type strain sequencing project: providing services to taxonomists for standard genome sequencing and annotation.</title>
        <authorList>
            <consortium name="The Broad Institute Genomics Platform"/>
            <consortium name="The Broad Institute Genome Sequencing Center for Infectious Disease"/>
            <person name="Wu L."/>
            <person name="Ma J."/>
        </authorList>
    </citation>
    <scope>NUCLEOTIDE SEQUENCE [LARGE SCALE GENOMIC DNA]</scope>
    <source>
        <strain evidence="2">CGMCC 1.19062</strain>
    </source>
</reference>
<protein>
    <submittedName>
        <fullName evidence="1">Class I SAM-dependent methyltransferase</fullName>
    </submittedName>
</protein>
<dbReference type="Proteomes" id="UP001597295">
    <property type="component" value="Unassembled WGS sequence"/>
</dbReference>
<dbReference type="InterPro" id="IPR029063">
    <property type="entry name" value="SAM-dependent_MTases_sf"/>
</dbReference>
<dbReference type="EMBL" id="JBHUIP010000009">
    <property type="protein sequence ID" value="MFD2263154.1"/>
    <property type="molecule type" value="Genomic_DNA"/>
</dbReference>
<dbReference type="RefSeq" id="WP_379876127.1">
    <property type="nucleotide sequence ID" value="NZ_JBHUIP010000009.1"/>
</dbReference>
<keyword evidence="1" id="KW-0489">Methyltransferase</keyword>
<comment type="caution">
    <text evidence="1">The sequence shown here is derived from an EMBL/GenBank/DDBJ whole genome shotgun (WGS) entry which is preliminary data.</text>
</comment>
<keyword evidence="2" id="KW-1185">Reference proteome</keyword>
<organism evidence="1 2">
    <name type="scientific">Lacibacterium aquatile</name>
    <dbReference type="NCBI Taxonomy" id="1168082"/>
    <lineage>
        <taxon>Bacteria</taxon>
        <taxon>Pseudomonadati</taxon>
        <taxon>Pseudomonadota</taxon>
        <taxon>Alphaproteobacteria</taxon>
        <taxon>Rhodospirillales</taxon>
        <taxon>Rhodospirillaceae</taxon>
    </lineage>
</organism>
<dbReference type="GO" id="GO:0032259">
    <property type="term" value="P:methylation"/>
    <property type="evidence" value="ECO:0007669"/>
    <property type="project" value="UniProtKB-KW"/>
</dbReference>
<dbReference type="PANTHER" id="PTHR43861">
    <property type="entry name" value="TRANS-ACONITATE 2-METHYLTRANSFERASE-RELATED"/>
    <property type="match status" value="1"/>
</dbReference>
<gene>
    <name evidence="1" type="ORF">ACFSM5_09670</name>
</gene>